<comment type="caution">
    <text evidence="6">Lacks conserved residue(s) required for the propagation of feature annotation.</text>
</comment>
<comment type="similarity">
    <text evidence="6">Belongs to the TVP38/TMEM64 family.</text>
</comment>
<organism evidence="8 9">
    <name type="scientific">Laceyella putida</name>
    <dbReference type="NCBI Taxonomy" id="110101"/>
    <lineage>
        <taxon>Bacteria</taxon>
        <taxon>Bacillati</taxon>
        <taxon>Bacillota</taxon>
        <taxon>Bacilli</taxon>
        <taxon>Bacillales</taxon>
        <taxon>Thermoactinomycetaceae</taxon>
        <taxon>Laceyella</taxon>
    </lineage>
</organism>
<accession>A0ABW2RKZ2</accession>
<comment type="subcellular location">
    <subcellularLocation>
        <location evidence="1 6">Cell membrane</location>
        <topology evidence="1 6">Multi-pass membrane protein</topology>
    </subcellularLocation>
</comment>
<dbReference type="Proteomes" id="UP001596500">
    <property type="component" value="Unassembled WGS sequence"/>
</dbReference>
<gene>
    <name evidence="8" type="ORF">ACFQNG_10910</name>
</gene>
<protein>
    <recommendedName>
        <fullName evidence="6">TVP38/TMEM64 family membrane protein</fullName>
    </recommendedName>
</protein>
<dbReference type="RefSeq" id="WP_379864962.1">
    <property type="nucleotide sequence ID" value="NZ_JBHTBW010000031.1"/>
</dbReference>
<feature type="transmembrane region" description="Helical" evidence="6">
    <location>
        <begin position="49"/>
        <end position="70"/>
    </location>
</feature>
<evidence type="ECO:0000259" key="7">
    <source>
        <dbReference type="Pfam" id="PF09335"/>
    </source>
</evidence>
<evidence type="ECO:0000313" key="9">
    <source>
        <dbReference type="Proteomes" id="UP001596500"/>
    </source>
</evidence>
<comment type="caution">
    <text evidence="8">The sequence shown here is derived from an EMBL/GenBank/DDBJ whole genome shotgun (WGS) entry which is preliminary data.</text>
</comment>
<name>A0ABW2RKZ2_9BACL</name>
<evidence type="ECO:0000256" key="5">
    <source>
        <dbReference type="ARBA" id="ARBA00023136"/>
    </source>
</evidence>
<keyword evidence="5 6" id="KW-0472">Membrane</keyword>
<dbReference type="InterPro" id="IPR015414">
    <property type="entry name" value="TMEM64"/>
</dbReference>
<evidence type="ECO:0000256" key="3">
    <source>
        <dbReference type="ARBA" id="ARBA00022692"/>
    </source>
</evidence>
<evidence type="ECO:0000256" key="1">
    <source>
        <dbReference type="ARBA" id="ARBA00004651"/>
    </source>
</evidence>
<feature type="domain" description="VTT" evidence="7">
    <location>
        <begin position="33"/>
        <end position="151"/>
    </location>
</feature>
<proteinExistence type="inferred from homology"/>
<evidence type="ECO:0000256" key="4">
    <source>
        <dbReference type="ARBA" id="ARBA00022989"/>
    </source>
</evidence>
<dbReference type="PANTHER" id="PTHR12677:SF55">
    <property type="entry name" value="UNDECAPRENYL PHOSPHATE TRANSPORTER SAOUHSC_00901-RELATED"/>
    <property type="match status" value="1"/>
</dbReference>
<keyword evidence="2 6" id="KW-1003">Cell membrane</keyword>
<dbReference type="InterPro" id="IPR032816">
    <property type="entry name" value="VTT_dom"/>
</dbReference>
<feature type="transmembrane region" description="Helical" evidence="6">
    <location>
        <begin position="159"/>
        <end position="178"/>
    </location>
</feature>
<keyword evidence="9" id="KW-1185">Reference proteome</keyword>
<feature type="transmembrane region" description="Helical" evidence="6">
    <location>
        <begin position="12"/>
        <end position="37"/>
    </location>
</feature>
<reference evidence="9" key="1">
    <citation type="journal article" date="2019" name="Int. J. Syst. Evol. Microbiol.">
        <title>The Global Catalogue of Microorganisms (GCM) 10K type strain sequencing project: providing services to taxonomists for standard genome sequencing and annotation.</title>
        <authorList>
            <consortium name="The Broad Institute Genomics Platform"/>
            <consortium name="The Broad Institute Genome Sequencing Center for Infectious Disease"/>
            <person name="Wu L."/>
            <person name="Ma J."/>
        </authorList>
    </citation>
    <scope>NUCLEOTIDE SEQUENCE [LARGE SCALE GENOMIC DNA]</scope>
    <source>
        <strain evidence="9">CGMCC 1.12942</strain>
    </source>
</reference>
<dbReference type="Pfam" id="PF09335">
    <property type="entry name" value="VTT_dom"/>
    <property type="match status" value="1"/>
</dbReference>
<evidence type="ECO:0000256" key="6">
    <source>
        <dbReference type="RuleBase" id="RU366058"/>
    </source>
</evidence>
<dbReference type="EMBL" id="JBHTBW010000031">
    <property type="protein sequence ID" value="MFC7441644.1"/>
    <property type="molecule type" value="Genomic_DNA"/>
</dbReference>
<evidence type="ECO:0000256" key="2">
    <source>
        <dbReference type="ARBA" id="ARBA00022475"/>
    </source>
</evidence>
<evidence type="ECO:0000313" key="8">
    <source>
        <dbReference type="EMBL" id="MFC7441644.1"/>
    </source>
</evidence>
<sequence length="200" mass="22396">MEQTLSLFFQELGWWALPVSLIIGISCQLVGVLPTLFITTANVLYFGPWIGGLLSWFTELIGSLLAFALVRRGIKRFHFQRHEHWKWIQSMGRLSPGEQTWTLTLARILPFIPSGAVNMAGAMTTVSPSSFFWATALGKIPSTVLETLVSYQLLQLDPWLIQLIFGALLLALGLSLLYKRRRDNMGTPKGEATDIMTGDR</sequence>
<dbReference type="PANTHER" id="PTHR12677">
    <property type="entry name" value="GOLGI APPARATUS MEMBRANE PROTEIN TVP38-RELATED"/>
    <property type="match status" value="1"/>
</dbReference>
<keyword evidence="4 6" id="KW-1133">Transmembrane helix</keyword>
<keyword evidence="3 6" id="KW-0812">Transmembrane</keyword>